<dbReference type="OrthoDB" id="3265004at2759"/>
<keyword evidence="3" id="KW-1185">Reference proteome</keyword>
<evidence type="ECO:0000313" key="2">
    <source>
        <dbReference type="EMBL" id="KAF8887243.1"/>
    </source>
</evidence>
<protein>
    <submittedName>
        <fullName evidence="2">Uncharacterized protein</fullName>
    </submittedName>
</protein>
<reference evidence="2" key="1">
    <citation type="submission" date="2020-11" db="EMBL/GenBank/DDBJ databases">
        <authorList>
            <consortium name="DOE Joint Genome Institute"/>
            <person name="Ahrendt S."/>
            <person name="Riley R."/>
            <person name="Andreopoulos W."/>
            <person name="LaButti K."/>
            <person name="Pangilinan J."/>
            <person name="Ruiz-duenas F.J."/>
            <person name="Barrasa J.M."/>
            <person name="Sanchez-Garcia M."/>
            <person name="Camarero S."/>
            <person name="Miyauchi S."/>
            <person name="Serrano A."/>
            <person name="Linde D."/>
            <person name="Babiker R."/>
            <person name="Drula E."/>
            <person name="Ayuso-Fernandez I."/>
            <person name="Pacheco R."/>
            <person name="Padilla G."/>
            <person name="Ferreira P."/>
            <person name="Barriuso J."/>
            <person name="Kellner H."/>
            <person name="Castanera R."/>
            <person name="Alfaro M."/>
            <person name="Ramirez L."/>
            <person name="Pisabarro A.G."/>
            <person name="Kuo A."/>
            <person name="Tritt A."/>
            <person name="Lipzen A."/>
            <person name="He G."/>
            <person name="Yan M."/>
            <person name="Ng V."/>
            <person name="Cullen D."/>
            <person name="Martin F."/>
            <person name="Rosso M.-N."/>
            <person name="Henrissat B."/>
            <person name="Hibbett D."/>
            <person name="Martinez A.T."/>
            <person name="Grigoriev I.V."/>
        </authorList>
    </citation>
    <scope>NUCLEOTIDE SEQUENCE</scope>
    <source>
        <strain evidence="2">AH 44721</strain>
    </source>
</reference>
<feature type="transmembrane region" description="Helical" evidence="1">
    <location>
        <begin position="140"/>
        <end position="165"/>
    </location>
</feature>
<proteinExistence type="predicted"/>
<feature type="transmembrane region" description="Helical" evidence="1">
    <location>
        <begin position="185"/>
        <end position="205"/>
    </location>
</feature>
<keyword evidence="1" id="KW-1133">Transmembrane helix</keyword>
<comment type="caution">
    <text evidence="2">The sequence shown here is derived from an EMBL/GenBank/DDBJ whole genome shotgun (WGS) entry which is preliminary data.</text>
</comment>
<feature type="transmembrane region" description="Helical" evidence="1">
    <location>
        <begin position="28"/>
        <end position="49"/>
    </location>
</feature>
<organism evidence="2 3">
    <name type="scientific">Gymnopilus junonius</name>
    <name type="common">Spectacular rustgill mushroom</name>
    <name type="synonym">Gymnopilus spectabilis subsp. junonius</name>
    <dbReference type="NCBI Taxonomy" id="109634"/>
    <lineage>
        <taxon>Eukaryota</taxon>
        <taxon>Fungi</taxon>
        <taxon>Dikarya</taxon>
        <taxon>Basidiomycota</taxon>
        <taxon>Agaricomycotina</taxon>
        <taxon>Agaricomycetes</taxon>
        <taxon>Agaricomycetidae</taxon>
        <taxon>Agaricales</taxon>
        <taxon>Agaricineae</taxon>
        <taxon>Hymenogastraceae</taxon>
        <taxon>Gymnopilus</taxon>
    </lineage>
</organism>
<gene>
    <name evidence="2" type="ORF">CPB84DRAFT_1849891</name>
</gene>
<dbReference type="EMBL" id="JADNYJ010000091">
    <property type="protein sequence ID" value="KAF8887243.1"/>
    <property type="molecule type" value="Genomic_DNA"/>
</dbReference>
<dbReference type="AlphaFoldDB" id="A0A9P5NGP6"/>
<feature type="transmembrane region" description="Helical" evidence="1">
    <location>
        <begin position="225"/>
        <end position="250"/>
    </location>
</feature>
<keyword evidence="1" id="KW-0472">Membrane</keyword>
<evidence type="ECO:0000313" key="3">
    <source>
        <dbReference type="Proteomes" id="UP000724874"/>
    </source>
</evidence>
<name>A0A9P5NGP6_GYMJU</name>
<feature type="transmembrane region" description="Helical" evidence="1">
    <location>
        <begin position="106"/>
        <end position="128"/>
    </location>
</feature>
<feature type="transmembrane region" description="Helical" evidence="1">
    <location>
        <begin position="270"/>
        <end position="289"/>
    </location>
</feature>
<sequence length="349" mass="38283">MSSPSSAQLAAPPNFEQSENGSNLHSTILFTFFMGIYTMVYFGTLYLYLARKTAQRHIVIATITALYIFNVIIFAGQWWLIQWEFITNGQTQDSIYVAYMFVSPEWLNLVIDVMSVLTIVLADGLLIWRCYYVCNRSIRILALLLVLWIAEFGISVSSLAIQGVIGGTNATHQLAVEANDLVSAQYFMSFFTSVVATCLIAYKIISVSKQSVTIGISSGRQFRHILDIVVQSSVIYSLALLLIAIGFVLPEEVGDGRNTRGIAFFNYSTALAYAISGLAPTVMVARVALLATDRPDPSSGPHLSNLNFGGNSTSYSDAAEVQENSTVNSNSHPVSWDIREKHAAEALEA</sequence>
<feature type="transmembrane region" description="Helical" evidence="1">
    <location>
        <begin position="58"/>
        <end position="81"/>
    </location>
</feature>
<accession>A0A9P5NGP6</accession>
<evidence type="ECO:0000256" key="1">
    <source>
        <dbReference type="SAM" id="Phobius"/>
    </source>
</evidence>
<keyword evidence="1" id="KW-0812">Transmembrane</keyword>
<dbReference type="Proteomes" id="UP000724874">
    <property type="component" value="Unassembled WGS sequence"/>
</dbReference>